<proteinExistence type="evidence at transcript level"/>
<reference evidence="1" key="2">
    <citation type="journal article" date="2014" name="J. Proteome Res.">
        <title>Spit and venom from scytodes spiders: a diverse and distinct cocktail.</title>
        <authorList>
            <person name="Zobel-Thropp P.A."/>
            <person name="Correa S.M."/>
            <person name="Garb J.E."/>
            <person name="Binford G.J."/>
        </authorList>
    </citation>
    <scope>NUCLEOTIDE SEQUENCE</scope>
    <source>
        <tissue evidence="1">Venom gland</tissue>
    </source>
</reference>
<reference evidence="1" key="1">
    <citation type="submission" date="2013-11" db="EMBL/GenBank/DDBJ databases">
        <authorList>
            <person name="Thropp P.A."/>
            <person name="Correa S.M."/>
            <person name="Garb J.E."/>
            <person name="Binford G.J."/>
        </authorList>
    </citation>
    <scope>NUCLEOTIDE SEQUENCE</scope>
    <source>
        <tissue evidence="1">Venom gland</tissue>
    </source>
</reference>
<sequence>MFIGVQCGALYNYHQLHNIITKRQISAEVNIKHYKAKLYSYSANSEFLSIFLHLKKCFDRTFALSN</sequence>
<dbReference type="AlphaFoldDB" id="A0A0A0VCS2"/>
<organism evidence="1">
    <name type="scientific">Scytodes thoracica</name>
    <name type="common">Spitting spider</name>
    <name type="synonym">Aranea thoracica</name>
    <dbReference type="NCBI Taxonomy" id="1112478"/>
    <lineage>
        <taxon>Eukaryota</taxon>
        <taxon>Metazoa</taxon>
        <taxon>Ecdysozoa</taxon>
        <taxon>Arthropoda</taxon>
        <taxon>Chelicerata</taxon>
        <taxon>Arachnida</taxon>
        <taxon>Araneae</taxon>
        <taxon>Araneomorphae</taxon>
        <taxon>Haplogynae</taxon>
        <taxon>Scytodoidea</taxon>
        <taxon>Scytodidae</taxon>
        <taxon>Scytodes</taxon>
    </lineage>
</organism>
<dbReference type="EMBL" id="KF860772">
    <property type="protein sequence ID" value="AIW62668.1"/>
    <property type="molecule type" value="mRNA"/>
</dbReference>
<name>A0A0A0VCS2_SCYTH</name>
<evidence type="ECO:0000313" key="1">
    <source>
        <dbReference type="EMBL" id="AIW62668.1"/>
    </source>
</evidence>
<protein>
    <submittedName>
        <fullName evidence="1">Uncharacterized protein</fullName>
    </submittedName>
</protein>
<accession>A0A0A0VCS2</accession>